<evidence type="ECO:0000313" key="4">
    <source>
        <dbReference type="Proteomes" id="UP001163846"/>
    </source>
</evidence>
<evidence type="ECO:0000313" key="3">
    <source>
        <dbReference type="EMBL" id="KAJ3844523.1"/>
    </source>
</evidence>
<keyword evidence="2" id="KW-0732">Signal</keyword>
<feature type="compositionally biased region" description="Polar residues" evidence="1">
    <location>
        <begin position="217"/>
        <end position="233"/>
    </location>
</feature>
<evidence type="ECO:0000256" key="2">
    <source>
        <dbReference type="SAM" id="SignalP"/>
    </source>
</evidence>
<dbReference type="AlphaFoldDB" id="A0AA38PKA8"/>
<protein>
    <submittedName>
        <fullName evidence="3">Uncharacterized protein</fullName>
    </submittedName>
</protein>
<feature type="compositionally biased region" description="Low complexity" evidence="1">
    <location>
        <begin position="30"/>
        <end position="44"/>
    </location>
</feature>
<sequence length="264" mass="29102">MRLNTSSVLCTLLCLGPIIHTACGRPAPPSGSSKLTQSSGSGTSATPQTLTVSIDFPPPNDAKHPESASVPHEAVEVNKDLPYNYAVSGLEYYETSAHLRSYFGPKYAQHKIDYDHVVPERTKQLWNGQLDLRYRITFSISSGDTSDTNPKFEQFRGEAELHIWVDPKNLEEPLDRSTGSIRIRAHEYEKSTDKKASIADVLDQVFIGPRWPANSEEPANSKGTANSKATSELKSLDRVLGAKSSPPHDRAPGSILKTVWDNMR</sequence>
<evidence type="ECO:0000256" key="1">
    <source>
        <dbReference type="SAM" id="MobiDB-lite"/>
    </source>
</evidence>
<organism evidence="3 4">
    <name type="scientific">Lentinula raphanica</name>
    <dbReference type="NCBI Taxonomy" id="153919"/>
    <lineage>
        <taxon>Eukaryota</taxon>
        <taxon>Fungi</taxon>
        <taxon>Dikarya</taxon>
        <taxon>Basidiomycota</taxon>
        <taxon>Agaricomycotina</taxon>
        <taxon>Agaricomycetes</taxon>
        <taxon>Agaricomycetidae</taxon>
        <taxon>Agaricales</taxon>
        <taxon>Marasmiineae</taxon>
        <taxon>Omphalotaceae</taxon>
        <taxon>Lentinula</taxon>
    </lineage>
</organism>
<reference evidence="3" key="1">
    <citation type="submission" date="2022-08" db="EMBL/GenBank/DDBJ databases">
        <authorList>
            <consortium name="DOE Joint Genome Institute"/>
            <person name="Min B."/>
            <person name="Riley R."/>
            <person name="Sierra-Patev S."/>
            <person name="Naranjo-Ortiz M."/>
            <person name="Looney B."/>
            <person name="Konkel Z."/>
            <person name="Slot J.C."/>
            <person name="Sakamoto Y."/>
            <person name="Steenwyk J.L."/>
            <person name="Rokas A."/>
            <person name="Carro J."/>
            <person name="Camarero S."/>
            <person name="Ferreira P."/>
            <person name="Molpeceres G."/>
            <person name="Ruiz-Duenas F.J."/>
            <person name="Serrano A."/>
            <person name="Henrissat B."/>
            <person name="Drula E."/>
            <person name="Hughes K.W."/>
            <person name="Mata J.L."/>
            <person name="Ishikawa N.K."/>
            <person name="Vargas-Isla R."/>
            <person name="Ushijima S."/>
            <person name="Smith C.A."/>
            <person name="Ahrendt S."/>
            <person name="Andreopoulos W."/>
            <person name="He G."/>
            <person name="Labutti K."/>
            <person name="Lipzen A."/>
            <person name="Ng V."/>
            <person name="Sandor L."/>
            <person name="Barry K."/>
            <person name="Martinez A.T."/>
            <person name="Xiao Y."/>
            <person name="Gibbons J.G."/>
            <person name="Terashima K."/>
            <person name="Hibbett D.S."/>
            <person name="Grigoriev I.V."/>
        </authorList>
    </citation>
    <scope>NUCLEOTIDE SEQUENCE</scope>
    <source>
        <strain evidence="3">TFB9207</strain>
    </source>
</reference>
<dbReference type="Proteomes" id="UP001163846">
    <property type="component" value="Unassembled WGS sequence"/>
</dbReference>
<gene>
    <name evidence="3" type="ORF">F5878DRAFT_706111</name>
</gene>
<dbReference type="EMBL" id="MU805951">
    <property type="protein sequence ID" value="KAJ3844523.1"/>
    <property type="molecule type" value="Genomic_DNA"/>
</dbReference>
<proteinExistence type="predicted"/>
<comment type="caution">
    <text evidence="3">The sequence shown here is derived from an EMBL/GenBank/DDBJ whole genome shotgun (WGS) entry which is preliminary data.</text>
</comment>
<feature type="region of interest" description="Disordered" evidence="1">
    <location>
        <begin position="210"/>
        <end position="264"/>
    </location>
</feature>
<feature type="signal peptide" evidence="2">
    <location>
        <begin position="1"/>
        <end position="24"/>
    </location>
</feature>
<accession>A0AA38PKA8</accession>
<feature type="chain" id="PRO_5041448840" evidence="2">
    <location>
        <begin position="25"/>
        <end position="264"/>
    </location>
</feature>
<keyword evidence="4" id="KW-1185">Reference proteome</keyword>
<name>A0AA38PKA8_9AGAR</name>
<feature type="region of interest" description="Disordered" evidence="1">
    <location>
        <begin position="26"/>
        <end position="67"/>
    </location>
</feature>